<reference evidence="3 4" key="1">
    <citation type="submission" date="2018-05" db="EMBL/GenBank/DDBJ databases">
        <title>Leucothrix arctica sp. nov., isolated from Arctic seawater.</title>
        <authorList>
            <person name="Choi A."/>
            <person name="Baek K."/>
        </authorList>
    </citation>
    <scope>NUCLEOTIDE SEQUENCE [LARGE SCALE GENOMIC DNA]</scope>
    <source>
        <strain evidence="3 4">IMCC9719</strain>
    </source>
</reference>
<dbReference type="PANTHER" id="PTHR42714:SF2">
    <property type="entry name" value="TRNA MODIFICATION GTPASE GTPBP3, MITOCHONDRIAL"/>
    <property type="match status" value="1"/>
</dbReference>
<evidence type="ECO:0000259" key="2">
    <source>
        <dbReference type="Pfam" id="PF01926"/>
    </source>
</evidence>
<dbReference type="Proteomes" id="UP000245506">
    <property type="component" value="Unassembled WGS sequence"/>
</dbReference>
<dbReference type="InterPro" id="IPR006073">
    <property type="entry name" value="GTP-bd"/>
</dbReference>
<dbReference type="Gene3D" id="3.40.50.300">
    <property type="entry name" value="P-loop containing nucleotide triphosphate hydrolases"/>
    <property type="match status" value="1"/>
</dbReference>
<evidence type="ECO:0000256" key="1">
    <source>
        <dbReference type="SAM" id="Phobius"/>
    </source>
</evidence>
<accession>A0A317C4B0</accession>
<dbReference type="Pfam" id="PF01926">
    <property type="entry name" value="MMR_HSR1"/>
    <property type="match status" value="1"/>
</dbReference>
<dbReference type="OrthoDB" id="238366at2"/>
<dbReference type="GO" id="GO:0030488">
    <property type="term" value="P:tRNA methylation"/>
    <property type="evidence" value="ECO:0007669"/>
    <property type="project" value="TreeGrafter"/>
</dbReference>
<comment type="caution">
    <text evidence="3">The sequence shown here is derived from an EMBL/GenBank/DDBJ whole genome shotgun (WGS) entry which is preliminary data.</text>
</comment>
<dbReference type="AlphaFoldDB" id="A0A317C4B0"/>
<dbReference type="SUPFAM" id="SSF52540">
    <property type="entry name" value="P-loop containing nucleoside triphosphate hydrolases"/>
    <property type="match status" value="1"/>
</dbReference>
<dbReference type="GO" id="GO:0005829">
    <property type="term" value="C:cytosol"/>
    <property type="evidence" value="ECO:0007669"/>
    <property type="project" value="TreeGrafter"/>
</dbReference>
<keyword evidence="1" id="KW-0812">Transmembrane</keyword>
<dbReference type="GO" id="GO:0002098">
    <property type="term" value="P:tRNA wobble uridine modification"/>
    <property type="evidence" value="ECO:0007669"/>
    <property type="project" value="TreeGrafter"/>
</dbReference>
<keyword evidence="1" id="KW-1133">Transmembrane helix</keyword>
<protein>
    <submittedName>
        <fullName evidence="3">GTP-binding protein</fullName>
    </submittedName>
</protein>
<dbReference type="RefSeq" id="WP_109825314.1">
    <property type="nucleotide sequence ID" value="NZ_QGKL01000042.1"/>
</dbReference>
<proteinExistence type="predicted"/>
<feature type="domain" description="G" evidence="2">
    <location>
        <begin position="293"/>
        <end position="390"/>
    </location>
</feature>
<feature type="transmembrane region" description="Helical" evidence="1">
    <location>
        <begin position="20"/>
        <end position="40"/>
    </location>
</feature>
<dbReference type="GO" id="GO:0005525">
    <property type="term" value="F:GTP binding"/>
    <property type="evidence" value="ECO:0007669"/>
    <property type="project" value="InterPro"/>
</dbReference>
<dbReference type="EMBL" id="QGKL01000042">
    <property type="protein sequence ID" value="PWQ93485.1"/>
    <property type="molecule type" value="Genomic_DNA"/>
</dbReference>
<keyword evidence="1" id="KW-0472">Membrane</keyword>
<sequence length="523" mass="58567">MKKIKGLYRLLSDLSGSRWLIFMISALLPVLTIMGFSFFLAIKYDYILELSIAITVSTLLVTIPLFFLSRKAKQTESETNNEALAPIKDGLVKTSSDWSQAELVIWNHSRTYTRKQLKAGIEWGNIHHEGFEVLDLVAQKFGKKPLEFSIPEGLKLFEEVSRRYKLVVKENIPGIEYIKISHIKAGYEAYDKYGAVGQKVVKAAIWANHAKNLYYNPLKVVSDLTKEQATSSMTKGFVDDMQLMAKEALLDEVAAVAIDLYSGRFSLETEDLQVTSASESDEGNFASALEPIRIVTVGQTGAGKSSIVNLLTDELAAEVDVLPSTQTSTVYDALIDDIEVRLVDLRGLDGIADTEKQMLNEMTQADLILWVLKANQSARDLDKKLNDKLALFYADPKNISYKKPVVIAVVNQVDNLKPMTEWQPPYDLENPDTAKAKTIVQAVAYNQALMNTDIALPLSISPTKMHFGVEALKQTLVDEIVEANNVQRNRQRVEAMKRGVSFKKQFHKTVNVGKKLVRRTLKD</sequence>
<keyword evidence="4" id="KW-1185">Reference proteome</keyword>
<dbReference type="InterPro" id="IPR027417">
    <property type="entry name" value="P-loop_NTPase"/>
</dbReference>
<evidence type="ECO:0000313" key="4">
    <source>
        <dbReference type="Proteomes" id="UP000245506"/>
    </source>
</evidence>
<name>A0A317C4B0_9GAMM</name>
<organism evidence="3 4">
    <name type="scientific">Leucothrix arctica</name>
    <dbReference type="NCBI Taxonomy" id="1481894"/>
    <lineage>
        <taxon>Bacteria</taxon>
        <taxon>Pseudomonadati</taxon>
        <taxon>Pseudomonadota</taxon>
        <taxon>Gammaproteobacteria</taxon>
        <taxon>Thiotrichales</taxon>
        <taxon>Thiotrichaceae</taxon>
        <taxon>Leucothrix</taxon>
    </lineage>
</organism>
<evidence type="ECO:0000313" key="3">
    <source>
        <dbReference type="EMBL" id="PWQ93485.1"/>
    </source>
</evidence>
<gene>
    <name evidence="3" type="ORF">DKT75_17840</name>
</gene>
<dbReference type="PANTHER" id="PTHR42714">
    <property type="entry name" value="TRNA MODIFICATION GTPASE GTPBP3"/>
    <property type="match status" value="1"/>
</dbReference>
<feature type="transmembrane region" description="Helical" evidence="1">
    <location>
        <begin position="46"/>
        <end position="68"/>
    </location>
</feature>
<dbReference type="CDD" id="cd00882">
    <property type="entry name" value="Ras_like_GTPase"/>
    <property type="match status" value="1"/>
</dbReference>